<dbReference type="GO" id="GO:0008270">
    <property type="term" value="F:zinc ion binding"/>
    <property type="evidence" value="ECO:0007669"/>
    <property type="project" value="UniProtKB-KW"/>
</dbReference>
<feature type="compositionally biased region" description="Gly residues" evidence="13">
    <location>
        <begin position="119"/>
        <end position="141"/>
    </location>
</feature>
<keyword evidence="10" id="KW-0804">Transcription</keyword>
<evidence type="ECO:0000256" key="9">
    <source>
        <dbReference type="ARBA" id="ARBA00023125"/>
    </source>
</evidence>
<evidence type="ECO:0000256" key="11">
    <source>
        <dbReference type="ARBA" id="ARBA00023242"/>
    </source>
</evidence>
<organism evidence="15 16">
    <name type="scientific">Accipiter nisus</name>
    <name type="common">Eurasian sparrowhawk</name>
    <dbReference type="NCBI Taxonomy" id="211598"/>
    <lineage>
        <taxon>Eukaryota</taxon>
        <taxon>Metazoa</taxon>
        <taxon>Chordata</taxon>
        <taxon>Craniata</taxon>
        <taxon>Vertebrata</taxon>
        <taxon>Euteleostomi</taxon>
        <taxon>Archelosauria</taxon>
        <taxon>Archosauria</taxon>
        <taxon>Dinosauria</taxon>
        <taxon>Saurischia</taxon>
        <taxon>Theropoda</taxon>
        <taxon>Coelurosauria</taxon>
        <taxon>Aves</taxon>
        <taxon>Neognathae</taxon>
        <taxon>Neoaves</taxon>
        <taxon>Telluraves</taxon>
        <taxon>Accipitrimorphae</taxon>
        <taxon>Accipitriformes</taxon>
        <taxon>Accipitridae</taxon>
        <taxon>Accipitrinae</taxon>
        <taxon>Accipiter</taxon>
    </lineage>
</organism>
<proteinExistence type="inferred from homology"/>
<dbReference type="SMART" id="SM00355">
    <property type="entry name" value="ZnF_C2H2"/>
    <property type="match status" value="4"/>
</dbReference>
<reference evidence="15" key="1">
    <citation type="submission" date="2025-08" db="UniProtKB">
        <authorList>
            <consortium name="Ensembl"/>
        </authorList>
    </citation>
    <scope>IDENTIFICATION</scope>
</reference>
<evidence type="ECO:0000313" key="16">
    <source>
        <dbReference type="Proteomes" id="UP000694541"/>
    </source>
</evidence>
<protein>
    <recommendedName>
        <fullName evidence="14">C2H2-type domain-containing protein</fullName>
    </recommendedName>
</protein>
<dbReference type="PANTHER" id="PTHR24394">
    <property type="entry name" value="ZINC FINGER PROTEIN"/>
    <property type="match status" value="1"/>
</dbReference>
<comment type="function">
    <text evidence="1">May be involved in transcriptional regulation.</text>
</comment>
<feature type="domain" description="C2H2-type" evidence="14">
    <location>
        <begin position="356"/>
        <end position="383"/>
    </location>
</feature>
<dbReference type="SUPFAM" id="SSF57667">
    <property type="entry name" value="beta-beta-alpha zinc fingers"/>
    <property type="match status" value="2"/>
</dbReference>
<feature type="compositionally biased region" description="Basic residues" evidence="13">
    <location>
        <begin position="144"/>
        <end position="154"/>
    </location>
</feature>
<dbReference type="InterPro" id="IPR013087">
    <property type="entry name" value="Znf_C2H2_type"/>
</dbReference>
<dbReference type="FunFam" id="3.30.160.60:FF:000097">
    <property type="entry name" value="Zinc finger protein"/>
    <property type="match status" value="1"/>
</dbReference>
<sequence>MPHPERGWGGSLVPPPALYQMGFFFLHHSDFMEISALPDPAPGLGRVAPGPTGTPTRPGPPAPRGLWGFPQGLRGAPGCAGTSGSPLPSPPPPAGAPRDGPGGLFSALVTRGGGRRGARVGGGSRDAGGGRDAGGRRGLGFLGQRRRRRLHCPRGRGGSGGSGTGAGAGPDPGAGQPRSPQPRGGRHHRRPPHPLGVCPSAGTGGLAYPHGGCRRSHAPPPPPRPTQVPRGSRPFPQCRCRGSDPARHRNQGSRPLRGYRGVPRPLPVQVPGLSTPWPQVPGSSPSPGGAQRDAVPGVTAPAPAMSPRKTKRAGGQSPEGEAEAVAAAAPPRASPGIRKRKDFVAQPGGRAEESPNICVECGQSFAQSSGLASHRRSHAAAQPHRCPDCGKSFGVSSSLSRHRRIHTGEKPFSCPDCGKSFSDKSNLTQHRRVHTGEKPYRCGDCGKSFSRSSHRKKHLRHLPASKRPPRCGAQPRDGAAGGSGPAKARRKASALNTCGECWQSFGQNADLVKH</sequence>
<dbReference type="FunFam" id="3.30.160.60:FF:000508">
    <property type="entry name" value="Myeloid zinc finger 1"/>
    <property type="match status" value="1"/>
</dbReference>
<evidence type="ECO:0000256" key="6">
    <source>
        <dbReference type="ARBA" id="ARBA00022771"/>
    </source>
</evidence>
<dbReference type="Ensembl" id="ENSANIT00000023063.1">
    <property type="protein sequence ID" value="ENSANIP00000022321.1"/>
    <property type="gene ID" value="ENSANIG00000015191.1"/>
</dbReference>
<dbReference type="FunFam" id="3.30.160.60:FF:000496">
    <property type="entry name" value="Zinc finger with KRAB and SCAN domains 1"/>
    <property type="match status" value="1"/>
</dbReference>
<dbReference type="GO" id="GO:0005634">
    <property type="term" value="C:nucleus"/>
    <property type="evidence" value="ECO:0007669"/>
    <property type="project" value="UniProtKB-SubCell"/>
</dbReference>
<keyword evidence="8" id="KW-0805">Transcription regulation</keyword>
<dbReference type="InterPro" id="IPR036236">
    <property type="entry name" value="Znf_C2H2_sf"/>
</dbReference>
<dbReference type="Proteomes" id="UP000694541">
    <property type="component" value="Unplaced"/>
</dbReference>
<evidence type="ECO:0000256" key="1">
    <source>
        <dbReference type="ARBA" id="ARBA00003767"/>
    </source>
</evidence>
<keyword evidence="4" id="KW-0479">Metal-binding</keyword>
<accession>A0A8B9S0G0</accession>
<comment type="subcellular location">
    <subcellularLocation>
        <location evidence="2">Nucleus</location>
    </subcellularLocation>
</comment>
<evidence type="ECO:0000256" key="13">
    <source>
        <dbReference type="SAM" id="MobiDB-lite"/>
    </source>
</evidence>
<evidence type="ECO:0000256" key="3">
    <source>
        <dbReference type="ARBA" id="ARBA00006991"/>
    </source>
</evidence>
<feature type="region of interest" description="Disordered" evidence="13">
    <location>
        <begin position="42"/>
        <end position="355"/>
    </location>
</feature>
<evidence type="ECO:0000256" key="8">
    <source>
        <dbReference type="ARBA" id="ARBA00023015"/>
    </source>
</evidence>
<dbReference type="AlphaFoldDB" id="A0A8B9S0G0"/>
<evidence type="ECO:0000259" key="14">
    <source>
        <dbReference type="PROSITE" id="PS50157"/>
    </source>
</evidence>
<evidence type="ECO:0000256" key="7">
    <source>
        <dbReference type="ARBA" id="ARBA00022833"/>
    </source>
</evidence>
<dbReference type="PANTHER" id="PTHR24394:SF48">
    <property type="entry name" value="ZINC FINGER PROTEIN 771"/>
    <property type="match status" value="1"/>
</dbReference>
<feature type="domain" description="C2H2-type" evidence="14">
    <location>
        <begin position="412"/>
        <end position="439"/>
    </location>
</feature>
<feature type="domain" description="C2H2-type" evidence="14">
    <location>
        <begin position="440"/>
        <end position="468"/>
    </location>
</feature>
<keyword evidence="5" id="KW-0677">Repeat</keyword>
<dbReference type="GO" id="GO:0003677">
    <property type="term" value="F:DNA binding"/>
    <property type="evidence" value="ECO:0007669"/>
    <property type="project" value="UniProtKB-KW"/>
</dbReference>
<feature type="region of interest" description="Disordered" evidence="13">
    <location>
        <begin position="447"/>
        <end position="491"/>
    </location>
</feature>
<dbReference type="Gene3D" id="3.30.160.60">
    <property type="entry name" value="Classic Zinc Finger"/>
    <property type="match status" value="4"/>
</dbReference>
<reference evidence="15" key="2">
    <citation type="submission" date="2025-09" db="UniProtKB">
        <authorList>
            <consortium name="Ensembl"/>
        </authorList>
    </citation>
    <scope>IDENTIFICATION</scope>
</reference>
<feature type="region of interest" description="Disordered" evidence="13">
    <location>
        <begin position="369"/>
        <end position="414"/>
    </location>
</feature>
<dbReference type="Pfam" id="PF00096">
    <property type="entry name" value="zf-C2H2"/>
    <property type="match status" value="4"/>
</dbReference>
<comment type="similarity">
    <text evidence="3">Belongs to the krueppel C2H2-type zinc-finger protein family.</text>
</comment>
<evidence type="ECO:0000256" key="10">
    <source>
        <dbReference type="ARBA" id="ARBA00023163"/>
    </source>
</evidence>
<dbReference type="FunFam" id="3.30.160.60:FF:000446">
    <property type="entry name" value="Zinc finger protein"/>
    <property type="match status" value="1"/>
</dbReference>
<dbReference type="PROSITE" id="PS50157">
    <property type="entry name" value="ZINC_FINGER_C2H2_2"/>
    <property type="match status" value="4"/>
</dbReference>
<feature type="compositionally biased region" description="Low complexity" evidence="13">
    <location>
        <begin position="45"/>
        <end position="56"/>
    </location>
</feature>
<feature type="compositionally biased region" description="Low complexity" evidence="13">
    <location>
        <begin position="173"/>
        <end position="183"/>
    </location>
</feature>
<feature type="compositionally biased region" description="Basic residues" evidence="13">
    <location>
        <begin position="452"/>
        <end position="469"/>
    </location>
</feature>
<feature type="domain" description="C2H2-type" evidence="14">
    <location>
        <begin position="384"/>
        <end position="411"/>
    </location>
</feature>
<evidence type="ECO:0000256" key="12">
    <source>
        <dbReference type="PROSITE-ProRule" id="PRU00042"/>
    </source>
</evidence>
<feature type="compositionally biased region" description="Gly residues" evidence="13">
    <location>
        <begin position="155"/>
        <end position="172"/>
    </location>
</feature>
<dbReference type="PROSITE" id="PS00028">
    <property type="entry name" value="ZINC_FINGER_C2H2_1"/>
    <property type="match status" value="3"/>
</dbReference>
<keyword evidence="7" id="KW-0862">Zinc</keyword>
<evidence type="ECO:0000256" key="4">
    <source>
        <dbReference type="ARBA" id="ARBA00022723"/>
    </source>
</evidence>
<evidence type="ECO:0000313" key="15">
    <source>
        <dbReference type="Ensembl" id="ENSANIP00000022321.1"/>
    </source>
</evidence>
<evidence type="ECO:0000256" key="5">
    <source>
        <dbReference type="ARBA" id="ARBA00022737"/>
    </source>
</evidence>
<evidence type="ECO:0000256" key="2">
    <source>
        <dbReference type="ARBA" id="ARBA00004123"/>
    </source>
</evidence>
<dbReference type="GO" id="GO:0000981">
    <property type="term" value="F:DNA-binding transcription factor activity, RNA polymerase II-specific"/>
    <property type="evidence" value="ECO:0007669"/>
    <property type="project" value="TreeGrafter"/>
</dbReference>
<keyword evidence="11" id="KW-0539">Nucleus</keyword>
<dbReference type="GO" id="GO:0042802">
    <property type="term" value="F:identical protein binding"/>
    <property type="evidence" value="ECO:0007669"/>
    <property type="project" value="UniProtKB-ARBA"/>
</dbReference>
<keyword evidence="16" id="KW-1185">Reference proteome</keyword>
<name>A0A8B9S0G0_9AVES</name>
<keyword evidence="9" id="KW-0238">DNA-binding</keyword>
<keyword evidence="6 12" id="KW-0863">Zinc-finger</keyword>